<dbReference type="GeneID" id="81396302"/>
<evidence type="ECO:0000313" key="3">
    <source>
        <dbReference type="Proteomes" id="UP001141434"/>
    </source>
</evidence>
<gene>
    <name evidence="2" type="ORF">NUU61_006606</name>
</gene>
<dbReference type="RefSeq" id="XP_056509933.1">
    <property type="nucleotide sequence ID" value="XM_056657133.1"/>
</dbReference>
<feature type="chain" id="PRO_5040776811" description="Glucose-methanol-choline oxidoreductase N-terminal domain-containing protein" evidence="1">
    <location>
        <begin position="20"/>
        <end position="99"/>
    </location>
</feature>
<name>A0A9W9F1F6_9EURO</name>
<proteinExistence type="predicted"/>
<dbReference type="InterPro" id="IPR036188">
    <property type="entry name" value="FAD/NAD-bd_sf"/>
</dbReference>
<keyword evidence="1" id="KW-0732">Signal</keyword>
<dbReference type="AlphaFoldDB" id="A0A9W9F1F6"/>
<dbReference type="Pfam" id="PF13450">
    <property type="entry name" value="NAD_binding_8"/>
    <property type="match status" value="1"/>
</dbReference>
<evidence type="ECO:0000313" key="2">
    <source>
        <dbReference type="EMBL" id="KAJ5091736.1"/>
    </source>
</evidence>
<organism evidence="2 3">
    <name type="scientific">Penicillium alfredii</name>
    <dbReference type="NCBI Taxonomy" id="1506179"/>
    <lineage>
        <taxon>Eukaryota</taxon>
        <taxon>Fungi</taxon>
        <taxon>Dikarya</taxon>
        <taxon>Ascomycota</taxon>
        <taxon>Pezizomycotina</taxon>
        <taxon>Eurotiomycetes</taxon>
        <taxon>Eurotiomycetidae</taxon>
        <taxon>Eurotiales</taxon>
        <taxon>Aspergillaceae</taxon>
        <taxon>Penicillium</taxon>
    </lineage>
</organism>
<protein>
    <recommendedName>
        <fullName evidence="4">Glucose-methanol-choline oxidoreductase N-terminal domain-containing protein</fullName>
    </recommendedName>
</protein>
<dbReference type="Gene3D" id="3.50.50.60">
    <property type="entry name" value="FAD/NAD(P)-binding domain"/>
    <property type="match status" value="1"/>
</dbReference>
<accession>A0A9W9F1F6</accession>
<dbReference type="SUPFAM" id="SSF51905">
    <property type="entry name" value="FAD/NAD(P)-binding domain"/>
    <property type="match status" value="1"/>
</dbReference>
<dbReference type="OrthoDB" id="4488565at2759"/>
<reference evidence="2" key="2">
    <citation type="journal article" date="2023" name="IMA Fungus">
        <title>Comparative genomic study of the Penicillium genus elucidates a diverse pangenome and 15 lateral gene transfer events.</title>
        <authorList>
            <person name="Petersen C."/>
            <person name="Sorensen T."/>
            <person name="Nielsen M.R."/>
            <person name="Sondergaard T.E."/>
            <person name="Sorensen J.L."/>
            <person name="Fitzpatrick D.A."/>
            <person name="Frisvad J.C."/>
            <person name="Nielsen K.L."/>
        </authorList>
    </citation>
    <scope>NUCLEOTIDE SEQUENCE</scope>
    <source>
        <strain evidence="2">IBT 34128</strain>
    </source>
</reference>
<keyword evidence="3" id="KW-1185">Reference proteome</keyword>
<sequence>MFLRRFLGLAALLASSVTAVELTGYEYVVVGSGAGGSPLAARLALAGHKTLLIEAGDDQGKNTNCTVPAFSVKASEDERCRQARDYKTTYETPAGTEYT</sequence>
<reference evidence="2" key="1">
    <citation type="submission" date="2022-11" db="EMBL/GenBank/DDBJ databases">
        <authorList>
            <person name="Petersen C."/>
        </authorList>
    </citation>
    <scope>NUCLEOTIDE SEQUENCE</scope>
    <source>
        <strain evidence="2">IBT 34128</strain>
    </source>
</reference>
<feature type="signal peptide" evidence="1">
    <location>
        <begin position="1"/>
        <end position="19"/>
    </location>
</feature>
<dbReference type="Proteomes" id="UP001141434">
    <property type="component" value="Unassembled WGS sequence"/>
</dbReference>
<evidence type="ECO:0000256" key="1">
    <source>
        <dbReference type="SAM" id="SignalP"/>
    </source>
</evidence>
<comment type="caution">
    <text evidence="2">The sequence shown here is derived from an EMBL/GenBank/DDBJ whole genome shotgun (WGS) entry which is preliminary data.</text>
</comment>
<evidence type="ECO:0008006" key="4">
    <source>
        <dbReference type="Google" id="ProtNLM"/>
    </source>
</evidence>
<dbReference type="EMBL" id="JAPMSZ010000009">
    <property type="protein sequence ID" value="KAJ5091736.1"/>
    <property type="molecule type" value="Genomic_DNA"/>
</dbReference>